<accession>A0A8H8DM16</accession>
<dbReference type="FunFam" id="1.10.510.10:FF:000002">
    <property type="entry name" value="Non-specific serine/threonine protein kinase"/>
    <property type="match status" value="1"/>
</dbReference>
<dbReference type="Pfam" id="PF02149">
    <property type="entry name" value="KA1"/>
    <property type="match status" value="1"/>
</dbReference>
<name>A0A8H8DM16_9FUNG</name>
<dbReference type="EMBL" id="JAEFCI010000864">
    <property type="protein sequence ID" value="KAG5463280.1"/>
    <property type="molecule type" value="Genomic_DNA"/>
</dbReference>
<evidence type="ECO:0000259" key="13">
    <source>
        <dbReference type="PROSITE" id="PS50032"/>
    </source>
</evidence>
<dbReference type="Pfam" id="PF00069">
    <property type="entry name" value="Pkinase"/>
    <property type="match status" value="1"/>
</dbReference>
<dbReference type="PROSITE" id="PS50011">
    <property type="entry name" value="PROTEIN_KINASE_DOM"/>
    <property type="match status" value="1"/>
</dbReference>
<keyword evidence="3" id="KW-0723">Serine/threonine-protein kinase</keyword>
<sequence length="921" mass="98904">MPPGRPRSSKRAVEESNPDFGLSGIGNYQFIKTLGEGNFAKVKLAKHKLTDREVRLFDMCIYVAGFLGGAGVAIKIIDKTQLDEKTLTKLYREVRIMKLLHHPHIVCLYEVVETKWTVFLVMEYSAGGELYDYLVVHGRMKEKEARAKFRQILSAVSYCHKKRIIHRDLKAENLLLDSDLNIKIADFGFSNLYDPDAKLETFCGSPPYAAPELFQGRRYTGPEVDVWSLGVILYVLTTGCLPFDGKNLQEMRESVLADVKGENGSECRRADFVLTAAAEPAANIPFPACEQLLRKFLIRDPYKRASLDILIDDPWINEGSSDSPIVSDLSSKPVAEDEAIIKIVETKFHIERASIIKSLRDGVYDDVAAVYYLLYHEREQKGELAALGPPTTKVVAPPPQAGGATAAGGAKKESEMVPIDEDTVLQHAPARIARAGDSGEQMAAVPRASVRGSGNAVPRRRRFTVGGEADVARLAGEEEGGPAALKLLQERSAKEQPAAGAAVSARPATAAAATGTGLAPPPSSIPKSDDGSASSGGVGGMTVSGEVGEVEPTGRKRHNTIVGLFRRKAADAEGSASSQPGIPSPTTAAAATAASNGHDKAGGGGGVQPRSLRFTFNSSTTSSKPPDDVVASVVGAAAKLSMQHRLAARYVIECTVPIQGPATAGREQVKFEIEICKLPRLRNLHGLRFKRLSGASADYKEACEKLLQSVSLQLQCRQQQFHGGGTHTARIDGCAVAGARLYVVQSKGHLRRECKGLRQVTNRSKARIVDCGLVRRPDLQLFPARSESLSKCTQAVKTALGCSNAIQLQGPEVALRVQTIAAYEKRLQLIDDAGKDAKQVRVGEQEAPTLTGAATSRGAERKTDGARDRIEARPSLKGESYIAVEAVLRAKATADVATYTPRGPDVDAGAHRVCPCPADVV</sequence>
<evidence type="ECO:0000256" key="1">
    <source>
        <dbReference type="ARBA" id="ARBA00010791"/>
    </source>
</evidence>
<dbReference type="EC" id="2.7.11.1" evidence="2"/>
<dbReference type="GO" id="GO:0035556">
    <property type="term" value="P:intracellular signal transduction"/>
    <property type="evidence" value="ECO:0007669"/>
    <property type="project" value="TreeGrafter"/>
</dbReference>
<dbReference type="Gene3D" id="3.30.310.80">
    <property type="entry name" value="Kinase associated domain 1, KA1"/>
    <property type="match status" value="1"/>
</dbReference>
<keyword evidence="6" id="KW-0418">Kinase</keyword>
<keyword evidence="15" id="KW-1185">Reference proteome</keyword>
<dbReference type="GO" id="GO:0000226">
    <property type="term" value="P:microtubule cytoskeleton organization"/>
    <property type="evidence" value="ECO:0007669"/>
    <property type="project" value="TreeGrafter"/>
</dbReference>
<evidence type="ECO:0000256" key="9">
    <source>
        <dbReference type="ARBA" id="ARBA00047899"/>
    </source>
</evidence>
<keyword evidence="7" id="KW-0067">ATP-binding</keyword>
<evidence type="ECO:0000313" key="14">
    <source>
        <dbReference type="EMBL" id="KAG5463280.1"/>
    </source>
</evidence>
<feature type="compositionally biased region" description="Basic and acidic residues" evidence="11">
    <location>
        <begin position="858"/>
        <end position="872"/>
    </location>
</feature>
<evidence type="ECO:0000256" key="8">
    <source>
        <dbReference type="ARBA" id="ARBA00038181"/>
    </source>
</evidence>
<gene>
    <name evidence="14" type="ORF">BJ554DRAFT_541</name>
</gene>
<evidence type="ECO:0000256" key="2">
    <source>
        <dbReference type="ARBA" id="ARBA00012513"/>
    </source>
</evidence>
<dbReference type="FunFam" id="3.30.310.80:FF:000011">
    <property type="entry name" value="Non-specific serine/threonine protein kinase"/>
    <property type="match status" value="1"/>
</dbReference>
<dbReference type="FunFam" id="3.30.200.20:FF:000003">
    <property type="entry name" value="Non-specific serine/threonine protein kinase"/>
    <property type="match status" value="1"/>
</dbReference>
<dbReference type="InterPro" id="IPR008271">
    <property type="entry name" value="Ser/Thr_kinase_AS"/>
</dbReference>
<dbReference type="GO" id="GO:0004674">
    <property type="term" value="F:protein serine/threonine kinase activity"/>
    <property type="evidence" value="ECO:0007669"/>
    <property type="project" value="UniProtKB-KW"/>
</dbReference>
<feature type="region of interest" description="Disordered" evidence="11">
    <location>
        <begin position="434"/>
        <end position="461"/>
    </location>
</feature>
<feature type="domain" description="Protein kinase" evidence="12">
    <location>
        <begin position="28"/>
        <end position="316"/>
    </location>
</feature>
<keyword evidence="4" id="KW-0808">Transferase</keyword>
<feature type="domain" description="KA1" evidence="13">
    <location>
        <begin position="662"/>
        <end position="712"/>
    </location>
</feature>
<comment type="catalytic activity">
    <reaction evidence="10">
        <text>L-seryl-[protein] + ATP = O-phospho-L-seryl-[protein] + ADP + H(+)</text>
        <dbReference type="Rhea" id="RHEA:17989"/>
        <dbReference type="Rhea" id="RHEA-COMP:9863"/>
        <dbReference type="Rhea" id="RHEA-COMP:11604"/>
        <dbReference type="ChEBI" id="CHEBI:15378"/>
        <dbReference type="ChEBI" id="CHEBI:29999"/>
        <dbReference type="ChEBI" id="CHEBI:30616"/>
        <dbReference type="ChEBI" id="CHEBI:83421"/>
        <dbReference type="ChEBI" id="CHEBI:456216"/>
        <dbReference type="EC" id="2.7.11.1"/>
    </reaction>
</comment>
<evidence type="ECO:0000313" key="15">
    <source>
        <dbReference type="Proteomes" id="UP000673691"/>
    </source>
</evidence>
<dbReference type="CDD" id="cd12121">
    <property type="entry name" value="MARK_C_like"/>
    <property type="match status" value="1"/>
</dbReference>
<dbReference type="Proteomes" id="UP000673691">
    <property type="component" value="Unassembled WGS sequence"/>
</dbReference>
<dbReference type="PANTHER" id="PTHR24346">
    <property type="entry name" value="MAP/MICROTUBULE AFFINITY-REGULATING KINASE"/>
    <property type="match status" value="1"/>
</dbReference>
<dbReference type="PROSITE" id="PS00108">
    <property type="entry name" value="PROTEIN_KINASE_ST"/>
    <property type="match status" value="1"/>
</dbReference>
<comment type="catalytic activity">
    <reaction evidence="9">
        <text>L-threonyl-[protein] + ATP = O-phospho-L-threonyl-[protein] + ADP + H(+)</text>
        <dbReference type="Rhea" id="RHEA:46608"/>
        <dbReference type="Rhea" id="RHEA-COMP:11060"/>
        <dbReference type="Rhea" id="RHEA-COMP:11605"/>
        <dbReference type="ChEBI" id="CHEBI:15378"/>
        <dbReference type="ChEBI" id="CHEBI:30013"/>
        <dbReference type="ChEBI" id="CHEBI:30616"/>
        <dbReference type="ChEBI" id="CHEBI:61977"/>
        <dbReference type="ChEBI" id="CHEBI:456216"/>
        <dbReference type="EC" id="2.7.11.1"/>
    </reaction>
</comment>
<reference evidence="14 15" key="1">
    <citation type="journal article" name="Sci. Rep.">
        <title>Genome-scale phylogenetic analyses confirm Olpidium as the closest living zoosporic fungus to the non-flagellated, terrestrial fungi.</title>
        <authorList>
            <person name="Chang Y."/>
            <person name="Rochon D."/>
            <person name="Sekimoto S."/>
            <person name="Wang Y."/>
            <person name="Chovatia M."/>
            <person name="Sandor L."/>
            <person name="Salamov A."/>
            <person name="Grigoriev I.V."/>
            <person name="Stajich J.E."/>
            <person name="Spatafora J.W."/>
        </authorList>
    </citation>
    <scope>NUCLEOTIDE SEQUENCE [LARGE SCALE GENOMIC DNA]</scope>
    <source>
        <strain evidence="14">S191</strain>
    </source>
</reference>
<dbReference type="InterPro" id="IPR011009">
    <property type="entry name" value="Kinase-like_dom_sf"/>
</dbReference>
<dbReference type="OrthoDB" id="193931at2759"/>
<feature type="compositionally biased region" description="Polar residues" evidence="11">
    <location>
        <begin position="575"/>
        <end position="585"/>
    </location>
</feature>
<evidence type="ECO:0000256" key="5">
    <source>
        <dbReference type="ARBA" id="ARBA00022741"/>
    </source>
</evidence>
<protein>
    <recommendedName>
        <fullName evidence="2">non-specific serine/threonine protein kinase</fullName>
        <ecNumber evidence="2">2.7.11.1</ecNumber>
    </recommendedName>
</protein>
<dbReference type="SMART" id="SM00220">
    <property type="entry name" value="S_TKc"/>
    <property type="match status" value="1"/>
</dbReference>
<dbReference type="InterPro" id="IPR028375">
    <property type="entry name" value="KA1/Ssp2_C"/>
</dbReference>
<evidence type="ECO:0000256" key="4">
    <source>
        <dbReference type="ARBA" id="ARBA00022679"/>
    </source>
</evidence>
<dbReference type="AlphaFoldDB" id="A0A8H8DM16"/>
<dbReference type="InterPro" id="IPR001772">
    <property type="entry name" value="KA1_dom"/>
</dbReference>
<comment type="similarity">
    <text evidence="1">Belongs to the protein kinase superfamily. CAMK Ser/Thr protein kinase family. NIM1 subfamily.</text>
</comment>
<evidence type="ECO:0000256" key="7">
    <source>
        <dbReference type="ARBA" id="ARBA00022840"/>
    </source>
</evidence>
<evidence type="ECO:0000256" key="3">
    <source>
        <dbReference type="ARBA" id="ARBA00022527"/>
    </source>
</evidence>
<keyword evidence="5" id="KW-0547">Nucleotide-binding</keyword>
<dbReference type="InterPro" id="IPR000719">
    <property type="entry name" value="Prot_kinase_dom"/>
</dbReference>
<evidence type="ECO:0000259" key="12">
    <source>
        <dbReference type="PROSITE" id="PS50011"/>
    </source>
</evidence>
<feature type="region of interest" description="Disordered" evidence="11">
    <location>
        <begin position="389"/>
        <end position="413"/>
    </location>
</feature>
<feature type="compositionally biased region" description="Polar residues" evidence="11">
    <location>
        <begin position="614"/>
        <end position="624"/>
    </location>
</feature>
<proteinExistence type="inferred from homology"/>
<dbReference type="SUPFAM" id="SSF56112">
    <property type="entry name" value="Protein kinase-like (PK-like)"/>
    <property type="match status" value="1"/>
</dbReference>
<feature type="region of interest" description="Disordered" evidence="11">
    <location>
        <begin position="840"/>
        <end position="872"/>
    </location>
</feature>
<dbReference type="SUPFAM" id="SSF103243">
    <property type="entry name" value="KA1-like"/>
    <property type="match status" value="1"/>
</dbReference>
<feature type="region of interest" description="Disordered" evidence="11">
    <location>
        <begin position="512"/>
        <end position="627"/>
    </location>
</feature>
<dbReference type="PANTHER" id="PTHR24346:SF82">
    <property type="entry name" value="KP78A-RELATED"/>
    <property type="match status" value="1"/>
</dbReference>
<dbReference type="GO" id="GO:0005524">
    <property type="term" value="F:ATP binding"/>
    <property type="evidence" value="ECO:0007669"/>
    <property type="project" value="UniProtKB-KW"/>
</dbReference>
<evidence type="ECO:0000256" key="10">
    <source>
        <dbReference type="ARBA" id="ARBA00048679"/>
    </source>
</evidence>
<dbReference type="PROSITE" id="PS50032">
    <property type="entry name" value="KA1"/>
    <property type="match status" value="1"/>
</dbReference>
<evidence type="ECO:0000256" key="6">
    <source>
        <dbReference type="ARBA" id="ARBA00022777"/>
    </source>
</evidence>
<organism evidence="14 15">
    <name type="scientific">Olpidium bornovanus</name>
    <dbReference type="NCBI Taxonomy" id="278681"/>
    <lineage>
        <taxon>Eukaryota</taxon>
        <taxon>Fungi</taxon>
        <taxon>Fungi incertae sedis</taxon>
        <taxon>Olpidiomycota</taxon>
        <taxon>Olpidiomycotina</taxon>
        <taxon>Olpidiomycetes</taxon>
        <taxon>Olpidiales</taxon>
        <taxon>Olpidiaceae</taxon>
        <taxon>Olpidium</taxon>
    </lineage>
</organism>
<comment type="caution">
    <text evidence="14">The sequence shown here is derived from an EMBL/GenBank/DDBJ whole genome shotgun (WGS) entry which is preliminary data.</text>
</comment>
<dbReference type="Gene3D" id="1.10.510.10">
    <property type="entry name" value="Transferase(Phosphotransferase) domain 1"/>
    <property type="match status" value="1"/>
</dbReference>
<comment type="similarity">
    <text evidence="8">Belongs to the protein kinase superfamily. CAMK Ser/Thr protein kinase family. Smok subfamily.</text>
</comment>
<evidence type="ECO:0000256" key="11">
    <source>
        <dbReference type="SAM" id="MobiDB-lite"/>
    </source>
</evidence>
<dbReference type="GO" id="GO:0005737">
    <property type="term" value="C:cytoplasm"/>
    <property type="evidence" value="ECO:0007669"/>
    <property type="project" value="TreeGrafter"/>
</dbReference>